<sequence>MRALARGPSDAAAAVNRGSQRPRTVGARSLARETHFAQNATRGMNGTHAGQRQSMARLLAAATLAATAGAFLAPAPVSTPVVVRAENSEAFPFLKRPEKLDGTMVGDVGFDPLRLAEVQVDLTYARGAEVKHGRIAMLACVGFIIQEYWHIPGADYQNFKPLTAPWTVPWAANLQILMLAGAIELATADKTYGETPWDLGFDPLCFQEGKSKAEMDRLMLGELTNGRLAMMAFVGMVIQTLLFDKPLMDMHM</sequence>
<proteinExistence type="inferred from homology"/>
<comment type="function">
    <text evidence="1">The light-harvesting complex (LHC) functions as a light receptor, it captures and delivers excitation energy to photosystems with which it is closely associated. Energy is transferred from the carotenoid and chlorophyll C (or B) to chlorophyll A and the photosynthetic reaction centers where it is used to synthesize ATP and reducing power.</text>
</comment>
<protein>
    <submittedName>
        <fullName evidence="9">Uncharacterized protein</fullName>
    </submittedName>
</protein>
<accession>A0A7S4A0Y6</accession>
<feature type="binding site" description="axial binding residue" evidence="7">
    <location>
        <position position="134"/>
    </location>
    <ligand>
        <name>chlorophyll b</name>
        <dbReference type="ChEBI" id="CHEBI:61721"/>
        <label>1</label>
    </ligand>
    <ligandPart>
        <name>Mg</name>
        <dbReference type="ChEBI" id="CHEBI:25107"/>
    </ligandPart>
</feature>
<name>A0A7S4A0Y6_9STRA</name>
<dbReference type="EMBL" id="HBIW01018335">
    <property type="protein sequence ID" value="CAE0700347.1"/>
    <property type="molecule type" value="Transcribed_RNA"/>
</dbReference>
<reference evidence="9" key="1">
    <citation type="submission" date="2021-01" db="EMBL/GenBank/DDBJ databases">
        <authorList>
            <person name="Corre E."/>
            <person name="Pelletier E."/>
            <person name="Niang G."/>
            <person name="Scheremetjew M."/>
            <person name="Finn R."/>
            <person name="Kale V."/>
            <person name="Holt S."/>
            <person name="Cochrane G."/>
            <person name="Meng A."/>
            <person name="Brown T."/>
            <person name="Cohen L."/>
        </authorList>
    </citation>
    <scope>NUCLEOTIDE SEQUENCE</scope>
    <source>
        <strain evidence="9">CCMP1756</strain>
    </source>
</reference>
<dbReference type="GO" id="GO:0009507">
    <property type="term" value="C:chloroplast"/>
    <property type="evidence" value="ECO:0007669"/>
    <property type="project" value="UniProtKB-SubCell"/>
</dbReference>
<evidence type="ECO:0000256" key="5">
    <source>
        <dbReference type="ARBA" id="ARBA00022531"/>
    </source>
</evidence>
<keyword evidence="4" id="KW-0150">Chloroplast</keyword>
<dbReference type="Pfam" id="PF00504">
    <property type="entry name" value="Chloroa_b-bind"/>
    <property type="match status" value="1"/>
</dbReference>
<dbReference type="InterPro" id="IPR001344">
    <property type="entry name" value="Chloro_AB-bd_pln"/>
</dbReference>
<evidence type="ECO:0000313" key="9">
    <source>
        <dbReference type="EMBL" id="CAE0700347.1"/>
    </source>
</evidence>
<comment type="subcellular location">
    <subcellularLocation>
        <location evidence="2">Plastid</location>
        <location evidence="2">Chloroplast</location>
    </subcellularLocation>
</comment>
<keyword evidence="6" id="KW-0934">Plastid</keyword>
<dbReference type="GO" id="GO:0016020">
    <property type="term" value="C:membrane"/>
    <property type="evidence" value="ECO:0007669"/>
    <property type="project" value="InterPro"/>
</dbReference>
<evidence type="ECO:0000256" key="8">
    <source>
        <dbReference type="SAM" id="MobiDB-lite"/>
    </source>
</evidence>
<feature type="binding site" evidence="7">
    <location>
        <position position="222"/>
    </location>
    <ligand>
        <name>chlorophyll a</name>
        <dbReference type="ChEBI" id="CHEBI:58416"/>
        <label>1</label>
    </ligand>
</feature>
<evidence type="ECO:0000256" key="1">
    <source>
        <dbReference type="ARBA" id="ARBA00004022"/>
    </source>
</evidence>
<keyword evidence="7" id="KW-0157">Chromophore</keyword>
<dbReference type="SUPFAM" id="SSF103511">
    <property type="entry name" value="Chlorophyll a-b binding protein"/>
    <property type="match status" value="1"/>
</dbReference>
<feature type="binding site" evidence="7">
    <location>
        <position position="225"/>
    </location>
    <ligand>
        <name>chlorophyll a</name>
        <dbReference type="ChEBI" id="CHEBI:58416"/>
        <label>1</label>
    </ligand>
</feature>
<evidence type="ECO:0000256" key="2">
    <source>
        <dbReference type="ARBA" id="ARBA00004229"/>
    </source>
</evidence>
<comment type="similarity">
    <text evidence="3">Belongs to the fucoxanthin chlorophyll protein family.</text>
</comment>
<feature type="binding site" evidence="7">
    <location>
        <position position="129"/>
    </location>
    <ligand>
        <name>chlorophyll a</name>
        <dbReference type="ChEBI" id="CHEBI:58416"/>
        <label>1</label>
    </ligand>
</feature>
<dbReference type="InterPro" id="IPR022796">
    <property type="entry name" value="Chloroa_b-bind"/>
</dbReference>
<evidence type="ECO:0000256" key="4">
    <source>
        <dbReference type="ARBA" id="ARBA00022528"/>
    </source>
</evidence>
<evidence type="ECO:0000256" key="3">
    <source>
        <dbReference type="ARBA" id="ARBA00005933"/>
    </source>
</evidence>
<dbReference type="PANTHER" id="PTHR21649">
    <property type="entry name" value="CHLOROPHYLL A/B BINDING PROTEIN"/>
    <property type="match status" value="1"/>
</dbReference>
<feature type="region of interest" description="Disordered" evidence="8">
    <location>
        <begin position="1"/>
        <end position="30"/>
    </location>
</feature>
<dbReference type="GO" id="GO:0009765">
    <property type="term" value="P:photosynthesis, light harvesting"/>
    <property type="evidence" value="ECO:0007669"/>
    <property type="project" value="InterPro"/>
</dbReference>
<keyword evidence="5" id="KW-0602">Photosynthesis</keyword>
<dbReference type="AlphaFoldDB" id="A0A7S4A0Y6"/>
<evidence type="ECO:0000256" key="6">
    <source>
        <dbReference type="ARBA" id="ARBA00022640"/>
    </source>
</evidence>
<feature type="binding site" evidence="7">
    <location>
        <position position="227"/>
    </location>
    <ligand>
        <name>chlorophyll a</name>
        <dbReference type="ChEBI" id="CHEBI:58416"/>
        <label>1</label>
    </ligand>
</feature>
<dbReference type="GO" id="GO:0016168">
    <property type="term" value="F:chlorophyll binding"/>
    <property type="evidence" value="ECO:0007669"/>
    <property type="project" value="UniProtKB-KW"/>
</dbReference>
<evidence type="ECO:0000256" key="7">
    <source>
        <dbReference type="PIRSR" id="PIRSR601344-1"/>
    </source>
</evidence>
<keyword evidence="7" id="KW-0148">Chlorophyll</keyword>
<gene>
    <name evidence="9" type="ORF">PCAL00307_LOCUS15783</name>
</gene>
<feature type="binding site" evidence="7">
    <location>
        <position position="239"/>
    </location>
    <ligand>
        <name>chlorophyll a</name>
        <dbReference type="ChEBI" id="CHEBI:58416"/>
        <label>1</label>
    </ligand>
</feature>
<feature type="binding site" evidence="7">
    <location>
        <position position="132"/>
    </location>
    <ligand>
        <name>chlorophyll a</name>
        <dbReference type="ChEBI" id="CHEBI:58416"/>
        <label>1</label>
    </ligand>
</feature>
<dbReference type="Gene3D" id="1.10.3460.10">
    <property type="entry name" value="Chlorophyll a/b binding protein domain"/>
    <property type="match status" value="1"/>
</dbReference>
<organism evidence="9">
    <name type="scientific">Pelagomonas calceolata</name>
    <dbReference type="NCBI Taxonomy" id="35677"/>
    <lineage>
        <taxon>Eukaryota</taxon>
        <taxon>Sar</taxon>
        <taxon>Stramenopiles</taxon>
        <taxon>Ochrophyta</taxon>
        <taxon>Pelagophyceae</taxon>
        <taxon>Pelagomonadales</taxon>
        <taxon>Pelagomonadaceae</taxon>
        <taxon>Pelagomonas</taxon>
    </lineage>
</organism>